<keyword evidence="3" id="KW-1185">Reference proteome</keyword>
<gene>
    <name evidence="2" type="ORF">B5D80_19475</name>
</gene>
<dbReference type="OrthoDB" id="5510591at2"/>
<sequence length="298" mass="30546">MFVITGATGQLGSRIVDQLLARVPAATVGVSVRDVDRAAHLAGRGVRVRRGDFTDPATLEHAFAGVDRVLIVSAAIRGGDAVTANRAAVDAARAAGAAHILYTSHQAASRDSLFPAQVTHAATEEHLAATGVPFTALRNGFYASALGFVIGDALTTGRLVAPADGPVSWTAHDDLAEAAAIALAGQGVPDGVTPALTAGEALDLADVAGILTDLTGRTVTRLVLDDDEWRAAAVARGMPGDAADFTLGMYRAARRGEFAVTDPTLEALLGRRPTPARQVVETLVAAASPTGPQPARRA</sequence>
<dbReference type="AlphaFoldDB" id="A0A246RJ02"/>
<organism evidence="2 3">
    <name type="scientific">Micromonospora wenchangensis</name>
    <dbReference type="NCBI Taxonomy" id="1185415"/>
    <lineage>
        <taxon>Bacteria</taxon>
        <taxon>Bacillati</taxon>
        <taxon>Actinomycetota</taxon>
        <taxon>Actinomycetes</taxon>
        <taxon>Micromonosporales</taxon>
        <taxon>Micromonosporaceae</taxon>
        <taxon>Micromonospora</taxon>
    </lineage>
</organism>
<accession>A0A246RJ02</accession>
<dbReference type="PANTHER" id="PTHR47129:SF1">
    <property type="entry name" value="NMRA-LIKE DOMAIN-CONTAINING PROTEIN"/>
    <property type="match status" value="1"/>
</dbReference>
<reference evidence="2 3" key="1">
    <citation type="submission" date="2017-03" db="EMBL/GenBank/DDBJ databases">
        <title>Whole genome sequence of Micromonospora wenchangensis, isolated from mangrove soil.</title>
        <authorList>
            <person name="Yang H."/>
        </authorList>
    </citation>
    <scope>NUCLEOTIDE SEQUENCE [LARGE SCALE GENOMIC DNA]</scope>
    <source>
        <strain evidence="2 3">CCTCC AA 2012002</strain>
    </source>
</reference>
<dbReference type="Gene3D" id="3.40.50.720">
    <property type="entry name" value="NAD(P)-binding Rossmann-like Domain"/>
    <property type="match status" value="1"/>
</dbReference>
<dbReference type="InterPro" id="IPR016040">
    <property type="entry name" value="NAD(P)-bd_dom"/>
</dbReference>
<comment type="caution">
    <text evidence="2">The sequence shown here is derived from an EMBL/GenBank/DDBJ whole genome shotgun (WGS) entry which is preliminary data.</text>
</comment>
<evidence type="ECO:0000259" key="1">
    <source>
        <dbReference type="Pfam" id="PF13460"/>
    </source>
</evidence>
<feature type="domain" description="NAD(P)-binding" evidence="1">
    <location>
        <begin position="6"/>
        <end position="142"/>
    </location>
</feature>
<evidence type="ECO:0000313" key="3">
    <source>
        <dbReference type="Proteomes" id="UP000197174"/>
    </source>
</evidence>
<protein>
    <submittedName>
        <fullName evidence="2">NAD(P)-dependent oxidoreductase</fullName>
    </submittedName>
</protein>
<dbReference type="Gene3D" id="3.90.25.10">
    <property type="entry name" value="UDP-galactose 4-epimerase, domain 1"/>
    <property type="match status" value="1"/>
</dbReference>
<dbReference type="InterPro" id="IPR052718">
    <property type="entry name" value="NmrA-type_oxidoreductase"/>
</dbReference>
<dbReference type="Proteomes" id="UP000197174">
    <property type="component" value="Unassembled WGS sequence"/>
</dbReference>
<proteinExistence type="predicted"/>
<evidence type="ECO:0000313" key="2">
    <source>
        <dbReference type="EMBL" id="OWV04680.1"/>
    </source>
</evidence>
<dbReference type="PANTHER" id="PTHR47129">
    <property type="entry name" value="QUINONE OXIDOREDUCTASE 2"/>
    <property type="match status" value="1"/>
</dbReference>
<dbReference type="RefSeq" id="WP_088645326.1">
    <property type="nucleotide sequence ID" value="NZ_JBFAMK010000004.1"/>
</dbReference>
<dbReference type="InterPro" id="IPR036291">
    <property type="entry name" value="NAD(P)-bd_dom_sf"/>
</dbReference>
<dbReference type="Pfam" id="PF13460">
    <property type="entry name" value="NAD_binding_10"/>
    <property type="match status" value="1"/>
</dbReference>
<name>A0A246RJ02_9ACTN</name>
<dbReference type="SUPFAM" id="SSF51735">
    <property type="entry name" value="NAD(P)-binding Rossmann-fold domains"/>
    <property type="match status" value="1"/>
</dbReference>
<dbReference type="EMBL" id="MZMV01000033">
    <property type="protein sequence ID" value="OWV04680.1"/>
    <property type="molecule type" value="Genomic_DNA"/>
</dbReference>